<feature type="domain" description="Beta-lactamase-related" evidence="2">
    <location>
        <begin position="31"/>
        <end position="349"/>
    </location>
</feature>
<name>A0A9W6IL87_9PROT</name>
<evidence type="ECO:0000313" key="3">
    <source>
        <dbReference type="EMBL" id="GLK51559.1"/>
    </source>
</evidence>
<reference evidence="3" key="1">
    <citation type="journal article" date="2014" name="Int. J. Syst. Evol. Microbiol.">
        <title>Complete genome sequence of Corynebacterium casei LMG S-19264T (=DSM 44701T), isolated from a smear-ripened cheese.</title>
        <authorList>
            <consortium name="US DOE Joint Genome Institute (JGI-PGF)"/>
            <person name="Walter F."/>
            <person name="Albersmeier A."/>
            <person name="Kalinowski J."/>
            <person name="Ruckert C."/>
        </authorList>
    </citation>
    <scope>NUCLEOTIDE SEQUENCE</scope>
    <source>
        <strain evidence="3">VKM B-1513</strain>
    </source>
</reference>
<sequence>MRLIIPIVFCLIAAPAGADDPAPLALSRMNAAVEDGQVPGLSVTIRRADGTRIDLHAGLADPREGIPVGSDTRFLSGSTGKTITALVAVQLAEAGTLDLDAPVSTWLSDRDWWDGLANADALTLRMLLNHSAGVPDYLEDLDFFLAGLIRGNRGYSPDELAGFVAGDAAEGEPGAHFSYSDTDYILVGLIIETATGETFYDLARRLVIEPLGMTGTEPLQGRTFENLAAGHTHGLFGRQATARRGTLKSNLDHEWTGGGWVTTPGDLVTLYRALGDGGFFAAEGAIMRSDINAFDEAGTRGYGLGIYVRFHDDGAYRIAHGGDFGGYRSSVIHDSRSGLTLAVQGNDKAFEAPDFAFELLGALTAD</sequence>
<reference evidence="3" key="2">
    <citation type="submission" date="2023-01" db="EMBL/GenBank/DDBJ databases">
        <authorList>
            <person name="Sun Q."/>
            <person name="Evtushenko L."/>
        </authorList>
    </citation>
    <scope>NUCLEOTIDE SEQUENCE</scope>
    <source>
        <strain evidence="3">VKM B-1513</strain>
    </source>
</reference>
<dbReference type="GO" id="GO:0016787">
    <property type="term" value="F:hydrolase activity"/>
    <property type="evidence" value="ECO:0007669"/>
    <property type="project" value="UniProtKB-KW"/>
</dbReference>
<keyword evidence="3" id="KW-0378">Hydrolase</keyword>
<proteinExistence type="predicted"/>
<dbReference type="InterPro" id="IPR012338">
    <property type="entry name" value="Beta-lactam/transpept-like"/>
</dbReference>
<keyword evidence="4" id="KW-1185">Reference proteome</keyword>
<evidence type="ECO:0000313" key="4">
    <source>
        <dbReference type="Proteomes" id="UP001143486"/>
    </source>
</evidence>
<dbReference type="Gene3D" id="3.40.710.10">
    <property type="entry name" value="DD-peptidase/beta-lactamase superfamily"/>
    <property type="match status" value="1"/>
</dbReference>
<dbReference type="Proteomes" id="UP001143486">
    <property type="component" value="Unassembled WGS sequence"/>
</dbReference>
<evidence type="ECO:0000259" key="2">
    <source>
        <dbReference type="Pfam" id="PF00144"/>
    </source>
</evidence>
<organism evidence="3 4">
    <name type="scientific">Maricaulis virginensis</name>
    <dbReference type="NCBI Taxonomy" id="144022"/>
    <lineage>
        <taxon>Bacteria</taxon>
        <taxon>Pseudomonadati</taxon>
        <taxon>Pseudomonadota</taxon>
        <taxon>Alphaproteobacteria</taxon>
        <taxon>Maricaulales</taxon>
        <taxon>Maricaulaceae</taxon>
        <taxon>Maricaulis</taxon>
    </lineage>
</organism>
<dbReference type="AlphaFoldDB" id="A0A9W6IL87"/>
<dbReference type="RefSeq" id="WP_271185939.1">
    <property type="nucleotide sequence ID" value="NZ_BSFE01000002.1"/>
</dbReference>
<evidence type="ECO:0000256" key="1">
    <source>
        <dbReference type="SAM" id="SignalP"/>
    </source>
</evidence>
<protein>
    <submittedName>
        <fullName evidence="3">Serine hydrolase</fullName>
    </submittedName>
</protein>
<keyword evidence="1" id="KW-0732">Signal</keyword>
<dbReference type="InterPro" id="IPR050491">
    <property type="entry name" value="AmpC-like"/>
</dbReference>
<dbReference type="InterPro" id="IPR001466">
    <property type="entry name" value="Beta-lactam-related"/>
</dbReference>
<feature type="signal peptide" evidence="1">
    <location>
        <begin position="1"/>
        <end position="18"/>
    </location>
</feature>
<dbReference type="Pfam" id="PF00144">
    <property type="entry name" value="Beta-lactamase"/>
    <property type="match status" value="1"/>
</dbReference>
<dbReference type="EMBL" id="BSFE01000002">
    <property type="protein sequence ID" value="GLK51559.1"/>
    <property type="molecule type" value="Genomic_DNA"/>
</dbReference>
<dbReference type="PANTHER" id="PTHR46825:SF7">
    <property type="entry name" value="D-ALANYL-D-ALANINE CARBOXYPEPTIDASE"/>
    <property type="match status" value="1"/>
</dbReference>
<dbReference type="SUPFAM" id="SSF56601">
    <property type="entry name" value="beta-lactamase/transpeptidase-like"/>
    <property type="match status" value="1"/>
</dbReference>
<dbReference type="PANTHER" id="PTHR46825">
    <property type="entry name" value="D-ALANYL-D-ALANINE-CARBOXYPEPTIDASE/ENDOPEPTIDASE AMPH"/>
    <property type="match status" value="1"/>
</dbReference>
<feature type="chain" id="PRO_5040822629" evidence="1">
    <location>
        <begin position="19"/>
        <end position="366"/>
    </location>
</feature>
<accession>A0A9W6IL87</accession>
<gene>
    <name evidence="3" type="ORF">GCM10017621_10670</name>
</gene>
<comment type="caution">
    <text evidence="3">The sequence shown here is derived from an EMBL/GenBank/DDBJ whole genome shotgun (WGS) entry which is preliminary data.</text>
</comment>